<reference evidence="1 2" key="1">
    <citation type="submission" date="2016-10" db="EMBL/GenBank/DDBJ databases">
        <authorList>
            <person name="de Groot N.N."/>
        </authorList>
    </citation>
    <scope>NUCLEOTIDE SEQUENCE [LARGE SCALE GENOMIC DNA]</scope>
    <source>
        <strain evidence="1 2">CDM_5</strain>
    </source>
</reference>
<dbReference type="Proteomes" id="UP000183894">
    <property type="component" value="Unassembled WGS sequence"/>
</dbReference>
<dbReference type="EMBL" id="FOAD01000001">
    <property type="protein sequence ID" value="SEK72075.1"/>
    <property type="molecule type" value="Genomic_DNA"/>
</dbReference>
<sequence>MSKKAKLVLVLAVVAVLYTIFSGDGEAVEVEIEE</sequence>
<evidence type="ECO:0000313" key="1">
    <source>
        <dbReference type="EMBL" id="SEK72075.1"/>
    </source>
</evidence>
<proteinExistence type="predicted"/>
<dbReference type="AlphaFoldDB" id="A0A1H7JFA4"/>
<gene>
    <name evidence="1" type="ORF">SAMN04488691_1011155</name>
</gene>
<evidence type="ECO:0000313" key="2">
    <source>
        <dbReference type="Proteomes" id="UP000183894"/>
    </source>
</evidence>
<accession>A0A1H7JFA4</accession>
<protein>
    <submittedName>
        <fullName evidence="1">Uncharacterized protein</fullName>
    </submittedName>
</protein>
<name>A0A1H7JFA4_HALLR</name>
<organism evidence="1 2">
    <name type="scientific">Haloferax larsenii</name>
    <dbReference type="NCBI Taxonomy" id="302484"/>
    <lineage>
        <taxon>Archaea</taxon>
        <taxon>Methanobacteriati</taxon>
        <taxon>Methanobacteriota</taxon>
        <taxon>Stenosarchaea group</taxon>
        <taxon>Halobacteria</taxon>
        <taxon>Halobacteriales</taxon>
        <taxon>Haloferacaceae</taxon>
        <taxon>Haloferax</taxon>
    </lineage>
</organism>